<feature type="transmembrane region" description="Helical" evidence="8">
    <location>
        <begin position="294"/>
        <end position="313"/>
    </location>
</feature>
<comment type="subcellular location">
    <subcellularLocation>
        <location evidence="1">Cell membrane</location>
        <topology evidence="1">Multi-pass membrane protein</topology>
    </subcellularLocation>
</comment>
<keyword evidence="4" id="KW-1003">Cell membrane</keyword>
<proteinExistence type="inferred from homology"/>
<sequence length="382" mass="41578">MKAILMKELKIILKEKVSYIFLLGMPLVFIVMFSSIFGGSNDDSKITLRVLDQDQSTASQAFIKQMSAIKGMDVKKEASSSLTDQLNKIKKGQESSVIVIPKGFEAAMKSDRQANIKLYQDPAAAASVAPIQSVLKNMTNAYQEQKLSSTLTAMGQSKEQVKHTLSSPIQVKNINTTADNFKAIDQVVPGMTVMFVFYIIISMSRRFVKEKESGVLSRMQSTAVQPMQYLIGMWIPFVLTVIAQCVILFGFGHYVYHLRLGDIAALAAIVICLSICGTGIGLAISVLAPSENIAMVLAQIFSLGGAMIGGLWMPSYLMPKLIQTIGHYTPQYWAQKGLQDVVAHGAHLGGVIPTLAILFGIGLVGLFVAVLRFPGYLRSATN</sequence>
<feature type="transmembrane region" description="Helical" evidence="8">
    <location>
        <begin position="263"/>
        <end position="287"/>
    </location>
</feature>
<comment type="similarity">
    <text evidence="2">Belongs to the ABC-2 integral membrane protein family.</text>
</comment>
<feature type="transmembrane region" description="Helical" evidence="8">
    <location>
        <begin position="351"/>
        <end position="371"/>
    </location>
</feature>
<accession>A0ABV9GT03</accession>
<evidence type="ECO:0000256" key="4">
    <source>
        <dbReference type="ARBA" id="ARBA00022475"/>
    </source>
</evidence>
<dbReference type="InterPro" id="IPR051449">
    <property type="entry name" value="ABC-2_transporter_component"/>
</dbReference>
<keyword evidence="3" id="KW-0813">Transport</keyword>
<evidence type="ECO:0000256" key="3">
    <source>
        <dbReference type="ARBA" id="ARBA00022448"/>
    </source>
</evidence>
<dbReference type="EMBL" id="JBHSFW010000012">
    <property type="protein sequence ID" value="MFC4619840.1"/>
    <property type="molecule type" value="Genomic_DNA"/>
</dbReference>
<comment type="caution">
    <text evidence="10">The sequence shown here is derived from an EMBL/GenBank/DDBJ whole genome shotgun (WGS) entry which is preliminary data.</text>
</comment>
<dbReference type="InterPro" id="IPR047817">
    <property type="entry name" value="ABC2_TM_bact-type"/>
</dbReference>
<dbReference type="PROSITE" id="PS51012">
    <property type="entry name" value="ABC_TM2"/>
    <property type="match status" value="1"/>
</dbReference>
<feature type="transmembrane region" description="Helical" evidence="8">
    <location>
        <begin position="187"/>
        <end position="208"/>
    </location>
</feature>
<evidence type="ECO:0000313" key="11">
    <source>
        <dbReference type="Proteomes" id="UP001596022"/>
    </source>
</evidence>
<dbReference type="Proteomes" id="UP001596022">
    <property type="component" value="Unassembled WGS sequence"/>
</dbReference>
<evidence type="ECO:0000259" key="9">
    <source>
        <dbReference type="PROSITE" id="PS51012"/>
    </source>
</evidence>
<evidence type="ECO:0000256" key="6">
    <source>
        <dbReference type="ARBA" id="ARBA00022989"/>
    </source>
</evidence>
<protein>
    <submittedName>
        <fullName evidence="10">ABC transporter permease</fullName>
    </submittedName>
</protein>
<dbReference type="Gene3D" id="3.40.1710.10">
    <property type="entry name" value="abc type-2 transporter like domain"/>
    <property type="match status" value="1"/>
</dbReference>
<evidence type="ECO:0000313" key="10">
    <source>
        <dbReference type="EMBL" id="MFC4619840.1"/>
    </source>
</evidence>
<keyword evidence="7 8" id="KW-0472">Membrane</keyword>
<feature type="transmembrane region" description="Helical" evidence="8">
    <location>
        <begin position="229"/>
        <end position="251"/>
    </location>
</feature>
<dbReference type="PANTHER" id="PTHR30294">
    <property type="entry name" value="MEMBRANE COMPONENT OF ABC TRANSPORTER YHHJ-RELATED"/>
    <property type="match status" value="1"/>
</dbReference>
<evidence type="ECO:0000256" key="8">
    <source>
        <dbReference type="SAM" id="Phobius"/>
    </source>
</evidence>
<name>A0ABV9GT03_9BACL</name>
<organism evidence="10 11">
    <name type="scientific">Camelliibacillus cellulosilyticus</name>
    <dbReference type="NCBI Taxonomy" id="2174486"/>
    <lineage>
        <taxon>Bacteria</taxon>
        <taxon>Bacillati</taxon>
        <taxon>Bacillota</taxon>
        <taxon>Bacilli</taxon>
        <taxon>Bacillales</taxon>
        <taxon>Sporolactobacillaceae</taxon>
        <taxon>Camelliibacillus</taxon>
    </lineage>
</organism>
<keyword evidence="6 8" id="KW-1133">Transmembrane helix</keyword>
<reference evidence="11" key="1">
    <citation type="journal article" date="2019" name="Int. J. Syst. Evol. Microbiol.">
        <title>The Global Catalogue of Microorganisms (GCM) 10K type strain sequencing project: providing services to taxonomists for standard genome sequencing and annotation.</title>
        <authorList>
            <consortium name="The Broad Institute Genomics Platform"/>
            <consortium name="The Broad Institute Genome Sequencing Center for Infectious Disease"/>
            <person name="Wu L."/>
            <person name="Ma J."/>
        </authorList>
    </citation>
    <scope>NUCLEOTIDE SEQUENCE [LARGE SCALE GENOMIC DNA]</scope>
    <source>
        <strain evidence="11">CGMCC 1.16306</strain>
    </source>
</reference>
<dbReference type="PANTHER" id="PTHR30294:SF38">
    <property type="entry name" value="TRANSPORT PERMEASE PROTEIN"/>
    <property type="match status" value="1"/>
</dbReference>
<keyword evidence="11" id="KW-1185">Reference proteome</keyword>
<feature type="transmembrane region" description="Helical" evidence="8">
    <location>
        <begin position="20"/>
        <end position="39"/>
    </location>
</feature>
<feature type="domain" description="ABC transmembrane type-2" evidence="9">
    <location>
        <begin position="151"/>
        <end position="376"/>
    </location>
</feature>
<evidence type="ECO:0000256" key="5">
    <source>
        <dbReference type="ARBA" id="ARBA00022692"/>
    </source>
</evidence>
<gene>
    <name evidence="10" type="ORF">ACFO4N_14100</name>
</gene>
<dbReference type="Pfam" id="PF12698">
    <property type="entry name" value="ABC2_membrane_3"/>
    <property type="match status" value="1"/>
</dbReference>
<evidence type="ECO:0000256" key="7">
    <source>
        <dbReference type="ARBA" id="ARBA00023136"/>
    </source>
</evidence>
<keyword evidence="5 8" id="KW-0812">Transmembrane</keyword>
<evidence type="ECO:0000256" key="2">
    <source>
        <dbReference type="ARBA" id="ARBA00007783"/>
    </source>
</evidence>
<evidence type="ECO:0000256" key="1">
    <source>
        <dbReference type="ARBA" id="ARBA00004651"/>
    </source>
</evidence>
<dbReference type="RefSeq" id="WP_376846931.1">
    <property type="nucleotide sequence ID" value="NZ_JBHSFW010000012.1"/>
</dbReference>
<dbReference type="InterPro" id="IPR013525">
    <property type="entry name" value="ABC2_TM"/>
</dbReference>